<dbReference type="GO" id="GO:0006886">
    <property type="term" value="P:intracellular protein transport"/>
    <property type="evidence" value="ECO:0007669"/>
    <property type="project" value="InterPro"/>
</dbReference>
<dbReference type="AlphaFoldDB" id="A0A2Z6QV06"/>
<proteinExistence type="predicted"/>
<evidence type="ECO:0000313" key="2">
    <source>
        <dbReference type="EMBL" id="GBB84046.1"/>
    </source>
</evidence>
<protein>
    <recommendedName>
        <fullName evidence="1">Importin N-terminal domain-containing protein</fullName>
    </recommendedName>
</protein>
<evidence type="ECO:0000313" key="3">
    <source>
        <dbReference type="EMBL" id="GES94795.1"/>
    </source>
</evidence>
<dbReference type="InterPro" id="IPR001494">
    <property type="entry name" value="Importin-beta_N"/>
</dbReference>
<reference evidence="2 4" key="1">
    <citation type="submission" date="2017-11" db="EMBL/GenBank/DDBJ databases">
        <title>The genome of Rhizophagus clarus HR1 reveals common genetic basis of auxotrophy among arbuscular mycorrhizal fungi.</title>
        <authorList>
            <person name="Kobayashi Y."/>
        </authorList>
    </citation>
    <scope>NUCLEOTIDE SEQUENCE [LARGE SCALE GENOMIC DNA]</scope>
    <source>
        <strain evidence="2 4">HR1</strain>
    </source>
</reference>
<organism evidence="2 4">
    <name type="scientific">Rhizophagus clarus</name>
    <dbReference type="NCBI Taxonomy" id="94130"/>
    <lineage>
        <taxon>Eukaryota</taxon>
        <taxon>Fungi</taxon>
        <taxon>Fungi incertae sedis</taxon>
        <taxon>Mucoromycota</taxon>
        <taxon>Glomeromycotina</taxon>
        <taxon>Glomeromycetes</taxon>
        <taxon>Glomerales</taxon>
        <taxon>Glomeraceae</taxon>
        <taxon>Rhizophagus</taxon>
    </lineage>
</organism>
<keyword evidence="4" id="KW-1185">Reference proteome</keyword>
<dbReference type="GO" id="GO:0031267">
    <property type="term" value="F:small GTPase binding"/>
    <property type="evidence" value="ECO:0007669"/>
    <property type="project" value="InterPro"/>
</dbReference>
<dbReference type="OrthoDB" id="2373449at2759"/>
<dbReference type="PROSITE" id="PS50166">
    <property type="entry name" value="IMPORTIN_B_NT"/>
    <property type="match status" value="1"/>
</dbReference>
<dbReference type="EMBL" id="BLAL01000239">
    <property type="protein sequence ID" value="GES94795.1"/>
    <property type="molecule type" value="Genomic_DNA"/>
</dbReference>
<name>A0A2Z6QV06_9GLOM</name>
<accession>A0A2Z6QV06</accession>
<dbReference type="Proteomes" id="UP000615446">
    <property type="component" value="Unassembled WGS sequence"/>
</dbReference>
<evidence type="ECO:0000259" key="1">
    <source>
        <dbReference type="PROSITE" id="PS50166"/>
    </source>
</evidence>
<comment type="caution">
    <text evidence="2">The sequence shown here is derived from an EMBL/GenBank/DDBJ whole genome shotgun (WGS) entry which is preliminary data.</text>
</comment>
<dbReference type="STRING" id="94130.A0A2Z6QV06"/>
<dbReference type="Proteomes" id="UP000247702">
    <property type="component" value="Unassembled WGS sequence"/>
</dbReference>
<gene>
    <name evidence="3" type="ORF">RCL2_002150200</name>
    <name evidence="2" type="ORF">RclHR1_10690009</name>
</gene>
<dbReference type="EMBL" id="BEXD01000079">
    <property type="protein sequence ID" value="GBB84046.1"/>
    <property type="molecule type" value="Genomic_DNA"/>
</dbReference>
<sequence>MGAIIERIFLKEDLENEDIFFTVITDFEEALVQSPRLNIINKCLGNLDTNMATLCCDTIEQTFFMNEELENFADFIEPALEALYKQGIPLLQKITSIALLKEFVHRFWDSIIKKDNNNPDQIEEDDFDNDFDINELLLDQINSILTFDHPLIHSLKIYFLRDLCRRDFLTDDIIKFCNVQKHLLPWLRSFSWQYIKECRLSFNPYCCLPEYNEAEKGFMMFYSIGNKAPFQKFVQNIKKKPTLTAKLSLFGLLFVRLHAIRASREWRYPLYSETQSAKFVTKELAGINLSGLFKAIVTNLLSNKQPSP</sequence>
<feature type="domain" description="Importin N-terminal" evidence="1">
    <location>
        <begin position="60"/>
        <end position="143"/>
    </location>
</feature>
<reference evidence="3" key="2">
    <citation type="submission" date="2019-10" db="EMBL/GenBank/DDBJ databases">
        <title>Conservation and host-specific expression of non-tandemly repeated heterogenous ribosome RNA gene in arbuscular mycorrhizal fungi.</title>
        <authorList>
            <person name="Maeda T."/>
            <person name="Kobayashi Y."/>
            <person name="Nakagawa T."/>
            <person name="Ezawa T."/>
            <person name="Yamaguchi K."/>
            <person name="Bino T."/>
            <person name="Nishimoto Y."/>
            <person name="Shigenobu S."/>
            <person name="Kawaguchi M."/>
        </authorList>
    </citation>
    <scope>NUCLEOTIDE SEQUENCE</scope>
    <source>
        <strain evidence="3">HR1</strain>
    </source>
</reference>
<evidence type="ECO:0000313" key="4">
    <source>
        <dbReference type="Proteomes" id="UP000247702"/>
    </source>
</evidence>